<evidence type="ECO:0000313" key="9">
    <source>
        <dbReference type="Proteomes" id="UP001610563"/>
    </source>
</evidence>
<proteinExistence type="inferred from homology"/>
<keyword evidence="2 7" id="KW-0853">WD repeat</keyword>
<dbReference type="EMBL" id="JBFTWV010000370">
    <property type="protein sequence ID" value="KAL2782616.1"/>
    <property type="molecule type" value="Genomic_DNA"/>
</dbReference>
<evidence type="ECO:0000313" key="8">
    <source>
        <dbReference type="EMBL" id="KAL2782616.1"/>
    </source>
</evidence>
<dbReference type="PANTHER" id="PTHR22847:SF637">
    <property type="entry name" value="WD REPEAT DOMAIN 5B"/>
    <property type="match status" value="1"/>
</dbReference>
<accession>A0ABR4FHA1</accession>
<evidence type="ECO:0000256" key="2">
    <source>
        <dbReference type="ARBA" id="ARBA00022574"/>
    </source>
</evidence>
<comment type="function">
    <text evidence="6">Involved in mitochondrial fission. Acts as an adapter protein required to form mitochondrial fission complexes. Formation of these complexes is required to promote constriction and fission of the mitochondrial compartment at a late step in mitochondrial division.</text>
</comment>
<gene>
    <name evidence="8" type="ORF">BJX66DRAFT_173697</name>
</gene>
<organism evidence="8 9">
    <name type="scientific">Aspergillus keveii</name>
    <dbReference type="NCBI Taxonomy" id="714993"/>
    <lineage>
        <taxon>Eukaryota</taxon>
        <taxon>Fungi</taxon>
        <taxon>Dikarya</taxon>
        <taxon>Ascomycota</taxon>
        <taxon>Pezizomycotina</taxon>
        <taxon>Eurotiomycetes</taxon>
        <taxon>Eurotiomycetidae</taxon>
        <taxon>Eurotiales</taxon>
        <taxon>Aspergillaceae</taxon>
        <taxon>Aspergillus</taxon>
        <taxon>Aspergillus subgen. Nidulantes</taxon>
    </lineage>
</organism>
<evidence type="ECO:0000256" key="1">
    <source>
        <dbReference type="ARBA" id="ARBA00004570"/>
    </source>
</evidence>
<feature type="repeat" description="WD" evidence="7">
    <location>
        <begin position="1"/>
        <end position="24"/>
    </location>
</feature>
<dbReference type="InterPro" id="IPR036322">
    <property type="entry name" value="WD40_repeat_dom_sf"/>
</dbReference>
<dbReference type="Pfam" id="PF00400">
    <property type="entry name" value="WD40"/>
    <property type="match status" value="4"/>
</dbReference>
<dbReference type="InterPro" id="IPR020472">
    <property type="entry name" value="WD40_PAC1"/>
</dbReference>
<dbReference type="SUPFAM" id="SSF50978">
    <property type="entry name" value="WD40 repeat-like"/>
    <property type="match status" value="1"/>
</dbReference>
<reference evidence="8 9" key="1">
    <citation type="submission" date="2024-07" db="EMBL/GenBank/DDBJ databases">
        <title>Section-level genome sequencing and comparative genomics of Aspergillus sections Usti and Cavernicolus.</title>
        <authorList>
            <consortium name="Lawrence Berkeley National Laboratory"/>
            <person name="Nybo J.L."/>
            <person name="Vesth T.C."/>
            <person name="Theobald S."/>
            <person name="Frisvad J.C."/>
            <person name="Larsen T.O."/>
            <person name="Kjaerboelling I."/>
            <person name="Rothschild-Mancinelli K."/>
            <person name="Lyhne E.K."/>
            <person name="Kogle M.E."/>
            <person name="Barry K."/>
            <person name="Clum A."/>
            <person name="Na H."/>
            <person name="Ledsgaard L."/>
            <person name="Lin J."/>
            <person name="Lipzen A."/>
            <person name="Kuo A."/>
            <person name="Riley R."/>
            <person name="Mondo S."/>
            <person name="Labutti K."/>
            <person name="Haridas S."/>
            <person name="Pangalinan J."/>
            <person name="Salamov A.A."/>
            <person name="Simmons B.A."/>
            <person name="Magnuson J.K."/>
            <person name="Chen J."/>
            <person name="Drula E."/>
            <person name="Henrissat B."/>
            <person name="Wiebenga A."/>
            <person name="Lubbers R.J."/>
            <person name="Gomes A.C."/>
            <person name="Makela M.R."/>
            <person name="Stajich J."/>
            <person name="Grigoriev I.V."/>
            <person name="Mortensen U.H."/>
            <person name="De Vries R.P."/>
            <person name="Baker S.E."/>
            <person name="Andersen M.R."/>
        </authorList>
    </citation>
    <scope>NUCLEOTIDE SEQUENCE [LARGE SCALE GENOMIC DNA]</scope>
    <source>
        <strain evidence="8 9">CBS 209.92</strain>
    </source>
</reference>
<evidence type="ECO:0000256" key="5">
    <source>
        <dbReference type="ARBA" id="ARBA00039789"/>
    </source>
</evidence>
<comment type="similarity">
    <text evidence="4">Belongs to the WD repeat MDV1/CAF4 family.</text>
</comment>
<feature type="repeat" description="WD" evidence="7">
    <location>
        <begin position="67"/>
        <end position="108"/>
    </location>
</feature>
<evidence type="ECO:0000256" key="3">
    <source>
        <dbReference type="ARBA" id="ARBA00022737"/>
    </source>
</evidence>
<evidence type="ECO:0000256" key="4">
    <source>
        <dbReference type="ARBA" id="ARBA00038415"/>
    </source>
</evidence>
<sequence>MVASGSADCTIKLWDAKTSLEVHTLEGHSNLVNSVAFLADSLTVASGSADCTIKLWDAKTGLEVRTLEGHSGSVQSVAFSADSLTVASGSYDRMIKLWDAKTGLEVRTLQCHRNWVRAVAFSADGTNFLIAVDKNWVFFAGERVLWLPSYHRHFTCSSTLNGTLALGYGDGRVSVIEFDPPFSTRH</sequence>
<dbReference type="PROSITE" id="PS50294">
    <property type="entry name" value="WD_REPEATS_REGION"/>
    <property type="match status" value="3"/>
</dbReference>
<dbReference type="InterPro" id="IPR019775">
    <property type="entry name" value="WD40_repeat_CS"/>
</dbReference>
<name>A0ABR4FHA1_9EURO</name>
<comment type="subcellular location">
    <subcellularLocation>
        <location evidence="1">Mitochondrion outer membrane</location>
        <topology evidence="1">Peripheral membrane protein</topology>
        <orientation evidence="1">Cytoplasmic side</orientation>
    </subcellularLocation>
</comment>
<dbReference type="PROSITE" id="PS50082">
    <property type="entry name" value="WD_REPEATS_2"/>
    <property type="match status" value="3"/>
</dbReference>
<keyword evidence="9" id="KW-1185">Reference proteome</keyword>
<dbReference type="SMART" id="SM00320">
    <property type="entry name" value="WD40"/>
    <property type="match status" value="3"/>
</dbReference>
<evidence type="ECO:0000256" key="7">
    <source>
        <dbReference type="PROSITE-ProRule" id="PRU00221"/>
    </source>
</evidence>
<dbReference type="InterPro" id="IPR015943">
    <property type="entry name" value="WD40/YVTN_repeat-like_dom_sf"/>
</dbReference>
<comment type="caution">
    <text evidence="8">The sequence shown here is derived from an EMBL/GenBank/DDBJ whole genome shotgun (WGS) entry which is preliminary data.</text>
</comment>
<keyword evidence="3" id="KW-0677">Repeat</keyword>
<feature type="repeat" description="WD" evidence="7">
    <location>
        <begin position="25"/>
        <end position="66"/>
    </location>
</feature>
<dbReference type="Gene3D" id="2.130.10.10">
    <property type="entry name" value="YVTN repeat-like/Quinoprotein amine dehydrogenase"/>
    <property type="match status" value="2"/>
</dbReference>
<dbReference type="PANTHER" id="PTHR22847">
    <property type="entry name" value="WD40 REPEAT PROTEIN"/>
    <property type="match status" value="1"/>
</dbReference>
<evidence type="ECO:0000256" key="6">
    <source>
        <dbReference type="ARBA" id="ARBA00043913"/>
    </source>
</evidence>
<dbReference type="PRINTS" id="PR00320">
    <property type="entry name" value="GPROTEINBRPT"/>
</dbReference>
<dbReference type="InterPro" id="IPR001680">
    <property type="entry name" value="WD40_rpt"/>
</dbReference>
<dbReference type="Proteomes" id="UP001610563">
    <property type="component" value="Unassembled WGS sequence"/>
</dbReference>
<protein>
    <recommendedName>
        <fullName evidence="5">Mitochondrial division protein 1</fullName>
    </recommendedName>
</protein>
<dbReference type="PROSITE" id="PS00678">
    <property type="entry name" value="WD_REPEATS_1"/>
    <property type="match status" value="3"/>
</dbReference>